<keyword evidence="2" id="KW-1185">Reference proteome</keyword>
<organism evidence="1 2">
    <name type="scientific">Trifolium medium</name>
    <dbReference type="NCBI Taxonomy" id="97028"/>
    <lineage>
        <taxon>Eukaryota</taxon>
        <taxon>Viridiplantae</taxon>
        <taxon>Streptophyta</taxon>
        <taxon>Embryophyta</taxon>
        <taxon>Tracheophyta</taxon>
        <taxon>Spermatophyta</taxon>
        <taxon>Magnoliopsida</taxon>
        <taxon>eudicotyledons</taxon>
        <taxon>Gunneridae</taxon>
        <taxon>Pentapetalae</taxon>
        <taxon>rosids</taxon>
        <taxon>fabids</taxon>
        <taxon>Fabales</taxon>
        <taxon>Fabaceae</taxon>
        <taxon>Papilionoideae</taxon>
        <taxon>50 kb inversion clade</taxon>
        <taxon>NPAAA clade</taxon>
        <taxon>Hologalegina</taxon>
        <taxon>IRL clade</taxon>
        <taxon>Trifolieae</taxon>
        <taxon>Trifolium</taxon>
    </lineage>
</organism>
<reference evidence="1 2" key="1">
    <citation type="journal article" date="2018" name="Front. Plant Sci.">
        <title>Red Clover (Trifolium pratense) and Zigzag Clover (T. medium) - A Picture of Genomic Similarities and Differences.</title>
        <authorList>
            <person name="Dluhosova J."/>
            <person name="Istvanek J."/>
            <person name="Nedelnik J."/>
            <person name="Repkova J."/>
        </authorList>
    </citation>
    <scope>NUCLEOTIDE SEQUENCE [LARGE SCALE GENOMIC DNA]</scope>
    <source>
        <strain evidence="2">cv. 10/8</strain>
        <tissue evidence="1">Leaf</tissue>
    </source>
</reference>
<evidence type="ECO:0000313" key="2">
    <source>
        <dbReference type="Proteomes" id="UP000265520"/>
    </source>
</evidence>
<proteinExistence type="predicted"/>
<dbReference type="Proteomes" id="UP000265520">
    <property type="component" value="Unassembled WGS sequence"/>
</dbReference>
<evidence type="ECO:0000313" key="1">
    <source>
        <dbReference type="EMBL" id="MCI44204.1"/>
    </source>
</evidence>
<comment type="caution">
    <text evidence="1">The sequence shown here is derived from an EMBL/GenBank/DDBJ whole genome shotgun (WGS) entry which is preliminary data.</text>
</comment>
<protein>
    <submittedName>
        <fullName evidence="1">Uncharacterized protein</fullName>
    </submittedName>
</protein>
<dbReference type="AlphaFoldDB" id="A0A392S7N4"/>
<accession>A0A392S7N4</accession>
<sequence>MGSRPTFTLYPGCMPASVGSSLGRAGSRKGMLILSIFILSLLVAGGAMLSRPYRWVILSWRV</sequence>
<name>A0A392S7N4_9FABA</name>
<dbReference type="EMBL" id="LXQA010327473">
    <property type="protein sequence ID" value="MCI44204.1"/>
    <property type="molecule type" value="Genomic_DNA"/>
</dbReference>